<keyword evidence="4" id="KW-1185">Reference proteome</keyword>
<sequence length="152" mass="17440">MENYSIDSNEELNQFLQEVVENEAVFVLHHEETNVNALCASMDFSDDDGEDCAVLCLWSSEQRAERCQAAEWQDFEIKRIDLTEFLENWCLGLAMDQVIPGLNFDQDLQGIEEEAIHLAILILNELEQQQKELPLEKSASVAEYKNELTSLL</sequence>
<name>A0A378XH76_9BURK</name>
<evidence type="ECO:0000313" key="1">
    <source>
        <dbReference type="EMBL" id="QPT39604.1"/>
    </source>
</evidence>
<dbReference type="Proteomes" id="UP000254603">
    <property type="component" value="Unassembled WGS sequence"/>
</dbReference>
<dbReference type="EMBL" id="CP065725">
    <property type="protein sequence ID" value="QPT39604.1"/>
    <property type="molecule type" value="Genomic_DNA"/>
</dbReference>
<accession>A0A378XH76</accession>
<evidence type="ECO:0000313" key="2">
    <source>
        <dbReference type="EMBL" id="SUA56890.1"/>
    </source>
</evidence>
<protein>
    <submittedName>
        <fullName evidence="1">DUF2750 domain-containing protein</fullName>
    </submittedName>
    <submittedName>
        <fullName evidence="2">Protein of uncharacterized function (DUF2750)</fullName>
    </submittedName>
</protein>
<dbReference type="EMBL" id="UGSB01000001">
    <property type="protein sequence ID" value="SUA56890.1"/>
    <property type="molecule type" value="Genomic_DNA"/>
</dbReference>
<reference evidence="2 3" key="1">
    <citation type="submission" date="2018-06" db="EMBL/GenBank/DDBJ databases">
        <authorList>
            <consortium name="Pathogen Informatics"/>
            <person name="Doyle S."/>
        </authorList>
    </citation>
    <scope>NUCLEOTIDE SEQUENCE [LARGE SCALE GENOMIC DNA]</scope>
    <source>
        <strain evidence="2 3">NCTC11997</strain>
    </source>
</reference>
<dbReference type="OrthoDB" id="2936081at2"/>
<dbReference type="STRING" id="1122619.GCA_000373745_00733"/>
<proteinExistence type="predicted"/>
<dbReference type="Pfam" id="PF11042">
    <property type="entry name" value="DUF2750"/>
    <property type="match status" value="1"/>
</dbReference>
<gene>
    <name evidence="1" type="ORF">I6G29_10735</name>
    <name evidence="2" type="ORF">NCTC11997_02212</name>
</gene>
<reference evidence="1 4" key="2">
    <citation type="submission" date="2020-12" db="EMBL/GenBank/DDBJ databases">
        <title>FDA dAtabase for Regulatory Grade micrObial Sequences (FDA-ARGOS): Supporting development and validation of Infectious Disease Dx tests.</title>
        <authorList>
            <person name="Sproer C."/>
            <person name="Gronow S."/>
            <person name="Severitt S."/>
            <person name="Schroder I."/>
            <person name="Tallon L."/>
            <person name="Sadzewicz L."/>
            <person name="Zhao X."/>
            <person name="Boylan J."/>
            <person name="Ott S."/>
            <person name="Bowen H."/>
            <person name="Vavikolanu K."/>
            <person name="Mehta A."/>
            <person name="Aluvathingal J."/>
            <person name="Nadendla S."/>
            <person name="Lowell S."/>
            <person name="Myers T."/>
            <person name="Yan Y."/>
            <person name="Sichtig H."/>
        </authorList>
    </citation>
    <scope>NUCLEOTIDE SEQUENCE [LARGE SCALE GENOMIC DNA]</scope>
    <source>
        <strain evidence="1 4">FDAARGOS_872</strain>
    </source>
</reference>
<dbReference type="InterPro" id="IPR021284">
    <property type="entry name" value="DUF2750"/>
</dbReference>
<dbReference type="Proteomes" id="UP000594903">
    <property type="component" value="Chromosome"/>
</dbReference>
<dbReference type="RefSeq" id="WP_018573912.1">
    <property type="nucleotide sequence ID" value="NZ_CP065725.1"/>
</dbReference>
<organism evidence="2 3">
    <name type="scientific">Oligella ureolytica</name>
    <dbReference type="NCBI Taxonomy" id="90244"/>
    <lineage>
        <taxon>Bacteria</taxon>
        <taxon>Pseudomonadati</taxon>
        <taxon>Pseudomonadota</taxon>
        <taxon>Betaproteobacteria</taxon>
        <taxon>Burkholderiales</taxon>
        <taxon>Alcaligenaceae</taxon>
        <taxon>Oligella</taxon>
    </lineage>
</organism>
<dbReference type="AlphaFoldDB" id="A0A378XH76"/>
<evidence type="ECO:0000313" key="4">
    <source>
        <dbReference type="Proteomes" id="UP000594903"/>
    </source>
</evidence>
<evidence type="ECO:0000313" key="3">
    <source>
        <dbReference type="Proteomes" id="UP000254603"/>
    </source>
</evidence>